<dbReference type="PANTHER" id="PTHR30026:SF21">
    <property type="entry name" value="SLR1270 PROTEIN"/>
    <property type="match status" value="1"/>
</dbReference>
<sequence length="491" mass="52342">MEVHIMNKKVLSLGVMLSLATTGAMAADVVTTSVNNGDQLSKYQKEAIQLTQKQLAEKSVQDSKTYESKLDLDESRTIELALANNRTAKQTKWGYEAAKSAVSQVAAGKNPSVSYGWSAQKTGGDTGRGKSGSHNFSISAPVFNPQLDASIDSARYTREGTGASYEEALQQAKYDAISGYYTLIMNRNLVDVAQQAVKDYQGHVTNVQAQYNVGLVASSDVLAAKTNLADSETNLVKAQNSSNLAEASLNQVIAYPAQTAINTAEHDLQYKPYNITLEQAKAYALLHRSALVKSALDVKSAEEAVKSAKSGYLPTVAVKAGRGYADPDGYFGTSTKSWSVGATASWSLWDGGATQNAIKKANAQLEQAKEANLATVDAVLLAVQKAYLNLRSAEQTIQSTQTAVAQGQESFRIATLRYRAGVGTNLDVLDAETKLTDARNNYVQALYNYNISIAALEQLTGVPLNTPVGQGAEIIANSGAAEQLAQLGGNQ</sequence>
<proteinExistence type="inferred from homology"/>
<dbReference type="PANTHER" id="PTHR30026">
    <property type="entry name" value="OUTER MEMBRANE PROTEIN TOLC"/>
    <property type="match status" value="1"/>
</dbReference>
<dbReference type="GO" id="GO:0015562">
    <property type="term" value="F:efflux transmembrane transporter activity"/>
    <property type="evidence" value="ECO:0007669"/>
    <property type="project" value="InterPro"/>
</dbReference>
<evidence type="ECO:0000313" key="9">
    <source>
        <dbReference type="EMBL" id="EEP64999.1"/>
    </source>
</evidence>
<organism evidence="9 10">
    <name type="scientific">Veillonella dispar ATCC 17748</name>
    <dbReference type="NCBI Taxonomy" id="546273"/>
    <lineage>
        <taxon>Bacteria</taxon>
        <taxon>Bacillati</taxon>
        <taxon>Bacillota</taxon>
        <taxon>Negativicutes</taxon>
        <taxon>Veillonellales</taxon>
        <taxon>Veillonellaceae</taxon>
        <taxon>Veillonella</taxon>
    </lineage>
</organism>
<dbReference type="InterPro" id="IPR051906">
    <property type="entry name" value="TolC-like"/>
</dbReference>
<reference evidence="9" key="1">
    <citation type="submission" date="2009-04" db="EMBL/GenBank/DDBJ databases">
        <authorList>
            <person name="Weinstock G."/>
            <person name="Sodergren E."/>
            <person name="Clifton S."/>
            <person name="Fulton L."/>
            <person name="Fulton B."/>
            <person name="Courtney L."/>
            <person name="Fronick C."/>
            <person name="Harrison M."/>
            <person name="Strong C."/>
            <person name="Farmer C."/>
            <person name="Delahaunty K."/>
            <person name="Markovic C."/>
            <person name="Hall O."/>
            <person name="Minx P."/>
            <person name="Tomlinson C."/>
            <person name="Mitreva M."/>
            <person name="Nelson J."/>
            <person name="Hou S."/>
            <person name="Wollam A."/>
            <person name="Pepin K.H."/>
            <person name="Johnson M."/>
            <person name="Bhonagiri V."/>
            <person name="Nash W.E."/>
            <person name="Warren W."/>
            <person name="Chinwalla A."/>
            <person name="Mardis E.R."/>
            <person name="Wilson R.K."/>
        </authorList>
    </citation>
    <scope>NUCLEOTIDE SEQUENCE [LARGE SCALE GENOMIC DNA]</scope>
    <source>
        <strain evidence="9">ATCC 17748</strain>
    </source>
</reference>
<dbReference type="GO" id="GO:0009279">
    <property type="term" value="C:cell outer membrane"/>
    <property type="evidence" value="ECO:0007669"/>
    <property type="project" value="UniProtKB-SubCell"/>
</dbReference>
<keyword evidence="6" id="KW-0472">Membrane</keyword>
<accession>C4FRK4</accession>
<dbReference type="SUPFAM" id="SSF56954">
    <property type="entry name" value="Outer membrane efflux proteins (OEP)"/>
    <property type="match status" value="1"/>
</dbReference>
<evidence type="ECO:0000256" key="5">
    <source>
        <dbReference type="ARBA" id="ARBA00022692"/>
    </source>
</evidence>
<dbReference type="eggNOG" id="COG1538">
    <property type="taxonomic scope" value="Bacteria"/>
</dbReference>
<keyword evidence="4" id="KW-1134">Transmembrane beta strand</keyword>
<name>C4FRK4_9FIRM</name>
<protein>
    <submittedName>
        <fullName evidence="9">Outer membrane efflux protein</fullName>
    </submittedName>
</protein>
<dbReference type="GO" id="GO:1990281">
    <property type="term" value="C:efflux pump complex"/>
    <property type="evidence" value="ECO:0007669"/>
    <property type="project" value="TreeGrafter"/>
</dbReference>
<feature type="signal peptide" evidence="8">
    <location>
        <begin position="1"/>
        <end position="26"/>
    </location>
</feature>
<dbReference type="InterPro" id="IPR003423">
    <property type="entry name" value="OMP_efflux"/>
</dbReference>
<evidence type="ECO:0000256" key="8">
    <source>
        <dbReference type="SAM" id="SignalP"/>
    </source>
</evidence>
<gene>
    <name evidence="9" type="ORF">VEIDISOL_01542</name>
</gene>
<dbReference type="Gene3D" id="1.20.1600.10">
    <property type="entry name" value="Outer membrane efflux proteins (OEP)"/>
    <property type="match status" value="1"/>
</dbReference>
<dbReference type="GO" id="GO:0015288">
    <property type="term" value="F:porin activity"/>
    <property type="evidence" value="ECO:0007669"/>
    <property type="project" value="TreeGrafter"/>
</dbReference>
<evidence type="ECO:0000256" key="2">
    <source>
        <dbReference type="ARBA" id="ARBA00007613"/>
    </source>
</evidence>
<dbReference type="Proteomes" id="UP000003529">
    <property type="component" value="Unassembled WGS sequence"/>
</dbReference>
<evidence type="ECO:0000313" key="10">
    <source>
        <dbReference type="Proteomes" id="UP000003529"/>
    </source>
</evidence>
<keyword evidence="5" id="KW-0812">Transmembrane</keyword>
<evidence type="ECO:0000256" key="7">
    <source>
        <dbReference type="ARBA" id="ARBA00023237"/>
    </source>
</evidence>
<dbReference type="HOGENOM" id="CLU_012817_10_6_9"/>
<comment type="subcellular location">
    <subcellularLocation>
        <location evidence="1">Cell outer membrane</location>
    </subcellularLocation>
</comment>
<keyword evidence="7" id="KW-0998">Cell outer membrane</keyword>
<keyword evidence="3" id="KW-0813">Transport</keyword>
<evidence type="ECO:0000256" key="6">
    <source>
        <dbReference type="ARBA" id="ARBA00023136"/>
    </source>
</evidence>
<feature type="chain" id="PRO_5002938242" evidence="8">
    <location>
        <begin position="27"/>
        <end position="491"/>
    </location>
</feature>
<dbReference type="EMBL" id="ACIK02000014">
    <property type="protein sequence ID" value="EEP64999.1"/>
    <property type="molecule type" value="Genomic_DNA"/>
</dbReference>
<comment type="caution">
    <text evidence="9">The sequence shown here is derived from an EMBL/GenBank/DDBJ whole genome shotgun (WGS) entry which is preliminary data.</text>
</comment>
<dbReference type="Pfam" id="PF02321">
    <property type="entry name" value="OEP"/>
    <property type="match status" value="2"/>
</dbReference>
<evidence type="ECO:0000256" key="1">
    <source>
        <dbReference type="ARBA" id="ARBA00004442"/>
    </source>
</evidence>
<evidence type="ECO:0000256" key="4">
    <source>
        <dbReference type="ARBA" id="ARBA00022452"/>
    </source>
</evidence>
<keyword evidence="8" id="KW-0732">Signal</keyword>
<evidence type="ECO:0000256" key="3">
    <source>
        <dbReference type="ARBA" id="ARBA00022448"/>
    </source>
</evidence>
<dbReference type="AlphaFoldDB" id="C4FRK4"/>
<keyword evidence="10" id="KW-1185">Reference proteome</keyword>
<comment type="similarity">
    <text evidence="2">Belongs to the outer membrane factor (OMF) (TC 1.B.17) family.</text>
</comment>